<dbReference type="GO" id="GO:0016020">
    <property type="term" value="C:membrane"/>
    <property type="evidence" value="ECO:0007669"/>
    <property type="project" value="UniProtKB-SubCell"/>
</dbReference>
<dbReference type="OrthoDB" id="10060343at2759"/>
<name>A0A6P4ZRP3_BRABE</name>
<protein>
    <submittedName>
        <fullName evidence="10">Uncharacterized protein C10orf35 homolog</fullName>
    </submittedName>
</protein>
<feature type="domain" description="DUF4605" evidence="8">
    <location>
        <begin position="54"/>
        <end position="110"/>
    </location>
</feature>
<keyword evidence="9" id="KW-1185">Reference proteome</keyword>
<dbReference type="RefSeq" id="XP_019639508.1">
    <property type="nucleotide sequence ID" value="XM_019783949.1"/>
</dbReference>
<dbReference type="PANTHER" id="PTHR33690:SF3">
    <property type="entry name" value="UBIQUITIN-LIKE DOMAIN-CONTAINING PROTEIN"/>
    <property type="match status" value="1"/>
</dbReference>
<accession>A0A6P4ZRP3</accession>
<keyword evidence="4 7" id="KW-1133">Transmembrane helix</keyword>
<evidence type="ECO:0000313" key="9">
    <source>
        <dbReference type="Proteomes" id="UP000515135"/>
    </source>
</evidence>
<keyword evidence="3 7" id="KW-0812">Transmembrane</keyword>
<gene>
    <name evidence="10" type="primary">LOC109481391</name>
</gene>
<dbReference type="InterPro" id="IPR027953">
    <property type="entry name" value="DUF4605"/>
</dbReference>
<dbReference type="PANTHER" id="PTHR33690">
    <property type="entry name" value="DUF4605 DOMAIN-CONTAINING PROTEIN"/>
    <property type="match status" value="1"/>
</dbReference>
<evidence type="ECO:0000259" key="8">
    <source>
        <dbReference type="Pfam" id="PF15378"/>
    </source>
</evidence>
<dbReference type="AlphaFoldDB" id="A0A6P4ZRP3"/>
<sequence length="114" mass="12673">MVRILANGEIVQDDDPRVRRPNQQNQQAPRRQGYIRHEENPNVGPGGQHVQQVSMFDAINQKLLALGIPRFQLAGTTVEPIATVGVVLVFLLMGVRGLLFIGLLFGVSYLSRQQ</sequence>
<evidence type="ECO:0000256" key="3">
    <source>
        <dbReference type="ARBA" id="ARBA00022692"/>
    </source>
</evidence>
<feature type="region of interest" description="Disordered" evidence="6">
    <location>
        <begin position="13"/>
        <end position="47"/>
    </location>
</feature>
<dbReference type="KEGG" id="bbel:109481391"/>
<feature type="transmembrane region" description="Helical" evidence="7">
    <location>
        <begin position="81"/>
        <end position="110"/>
    </location>
</feature>
<dbReference type="Proteomes" id="UP000515135">
    <property type="component" value="Unplaced"/>
</dbReference>
<proteinExistence type="inferred from homology"/>
<evidence type="ECO:0000256" key="5">
    <source>
        <dbReference type="ARBA" id="ARBA00023136"/>
    </source>
</evidence>
<evidence type="ECO:0000256" key="4">
    <source>
        <dbReference type="ARBA" id="ARBA00022989"/>
    </source>
</evidence>
<evidence type="ECO:0000256" key="2">
    <source>
        <dbReference type="ARBA" id="ARBA00006165"/>
    </source>
</evidence>
<keyword evidence="5 7" id="KW-0472">Membrane</keyword>
<evidence type="ECO:0000313" key="10">
    <source>
        <dbReference type="RefSeq" id="XP_019639508.1"/>
    </source>
</evidence>
<dbReference type="InterPro" id="IPR052502">
    <property type="entry name" value="FAM241_domain"/>
</dbReference>
<organism evidence="9 10">
    <name type="scientific">Branchiostoma belcheri</name>
    <name type="common">Amphioxus</name>
    <dbReference type="NCBI Taxonomy" id="7741"/>
    <lineage>
        <taxon>Eukaryota</taxon>
        <taxon>Metazoa</taxon>
        <taxon>Chordata</taxon>
        <taxon>Cephalochordata</taxon>
        <taxon>Leptocardii</taxon>
        <taxon>Amphioxiformes</taxon>
        <taxon>Branchiostomatidae</taxon>
        <taxon>Branchiostoma</taxon>
    </lineage>
</organism>
<evidence type="ECO:0000256" key="6">
    <source>
        <dbReference type="SAM" id="MobiDB-lite"/>
    </source>
</evidence>
<evidence type="ECO:0000256" key="7">
    <source>
        <dbReference type="SAM" id="Phobius"/>
    </source>
</evidence>
<evidence type="ECO:0000256" key="1">
    <source>
        <dbReference type="ARBA" id="ARBA00004167"/>
    </source>
</evidence>
<reference evidence="10" key="1">
    <citation type="submission" date="2025-08" db="UniProtKB">
        <authorList>
            <consortium name="RefSeq"/>
        </authorList>
    </citation>
    <scope>IDENTIFICATION</scope>
    <source>
        <tissue evidence="10">Gonad</tissue>
    </source>
</reference>
<feature type="compositionally biased region" description="Low complexity" evidence="6">
    <location>
        <begin position="21"/>
        <end position="32"/>
    </location>
</feature>
<comment type="similarity">
    <text evidence="2">Belongs to the FAM241 family.</text>
</comment>
<dbReference type="Pfam" id="PF15378">
    <property type="entry name" value="DUF4605"/>
    <property type="match status" value="1"/>
</dbReference>
<dbReference type="GeneID" id="109481391"/>
<comment type="subcellular location">
    <subcellularLocation>
        <location evidence="1">Membrane</location>
        <topology evidence="1">Single-pass membrane protein</topology>
    </subcellularLocation>
</comment>